<dbReference type="InterPro" id="IPR051727">
    <property type="entry name" value="DnaJ_C3_Co-chaperones"/>
</dbReference>
<keyword evidence="2" id="KW-0732">Signal</keyword>
<dbReference type="Proteomes" id="UP000461010">
    <property type="component" value="Unassembled WGS sequence"/>
</dbReference>
<comment type="caution">
    <text evidence="6">The sequence shown here is derived from an EMBL/GenBank/DDBJ whole genome shotgun (WGS) entry which is preliminary data.</text>
</comment>
<evidence type="ECO:0000259" key="5">
    <source>
        <dbReference type="PROSITE" id="PS50076"/>
    </source>
</evidence>
<keyword evidence="3" id="KW-0256">Endoplasmic reticulum</keyword>
<dbReference type="InterPro" id="IPR001623">
    <property type="entry name" value="DnaJ_domain"/>
</dbReference>
<dbReference type="Pfam" id="PF00226">
    <property type="entry name" value="DnaJ"/>
    <property type="match status" value="1"/>
</dbReference>
<dbReference type="InterPro" id="IPR007791">
    <property type="entry name" value="DjlA_N"/>
</dbReference>
<feature type="transmembrane region" description="Helical" evidence="4">
    <location>
        <begin position="12"/>
        <end position="42"/>
    </location>
</feature>
<dbReference type="AlphaFoldDB" id="A0A6L4WP09"/>
<evidence type="ECO:0000256" key="3">
    <source>
        <dbReference type="ARBA" id="ARBA00022824"/>
    </source>
</evidence>
<dbReference type="PROSITE" id="PS50076">
    <property type="entry name" value="DNAJ_2"/>
    <property type="match status" value="1"/>
</dbReference>
<dbReference type="SMART" id="SM00271">
    <property type="entry name" value="DnaJ"/>
    <property type="match status" value="1"/>
</dbReference>
<gene>
    <name evidence="7" type="ORF">GBG18_07865</name>
    <name evidence="6" type="ORF">GBG19_15355</name>
</gene>
<dbReference type="EMBL" id="WFKK01000074">
    <property type="protein sequence ID" value="KAB7884754.1"/>
    <property type="molecule type" value="Genomic_DNA"/>
</dbReference>
<evidence type="ECO:0000313" key="6">
    <source>
        <dbReference type="EMBL" id="KAB7884754.1"/>
    </source>
</evidence>
<evidence type="ECO:0000256" key="1">
    <source>
        <dbReference type="ARBA" id="ARBA00004240"/>
    </source>
</evidence>
<evidence type="ECO:0000256" key="4">
    <source>
        <dbReference type="SAM" id="Phobius"/>
    </source>
</evidence>
<organism evidence="6 9">
    <name type="scientific">Poseidonibacter ostreae</name>
    <dbReference type="NCBI Taxonomy" id="2654171"/>
    <lineage>
        <taxon>Bacteria</taxon>
        <taxon>Pseudomonadati</taxon>
        <taxon>Campylobacterota</taxon>
        <taxon>Epsilonproteobacteria</taxon>
        <taxon>Campylobacterales</taxon>
        <taxon>Arcobacteraceae</taxon>
        <taxon>Poseidonibacter</taxon>
    </lineage>
</organism>
<name>A0A6L4WP09_9BACT</name>
<keyword evidence="4" id="KW-0472">Membrane</keyword>
<evidence type="ECO:0000256" key="2">
    <source>
        <dbReference type="ARBA" id="ARBA00022729"/>
    </source>
</evidence>
<dbReference type="Gene3D" id="1.10.287.110">
    <property type="entry name" value="DnaJ domain"/>
    <property type="match status" value="1"/>
</dbReference>
<dbReference type="PANTHER" id="PTHR44140:SF2">
    <property type="entry name" value="LD25575P"/>
    <property type="match status" value="1"/>
</dbReference>
<reference evidence="8 9" key="1">
    <citation type="submission" date="2019-10" db="EMBL/GenBank/DDBJ databases">
        <title>Poseidonibacter ostreae sp. nov., isolated from the gut of the Ostrea denselamellosa.</title>
        <authorList>
            <person name="Choi A."/>
        </authorList>
    </citation>
    <scope>NUCLEOTIDE SEQUENCE [LARGE SCALE GENOMIC DNA]</scope>
    <source>
        <strain evidence="6 9">SJOD-M-33</strain>
        <strain evidence="7 8">SJOD-M-5</strain>
    </source>
</reference>
<dbReference type="Gene3D" id="1.10.3680.10">
    <property type="entry name" value="TerB-like"/>
    <property type="match status" value="1"/>
</dbReference>
<evidence type="ECO:0000313" key="8">
    <source>
        <dbReference type="Proteomes" id="UP000461010"/>
    </source>
</evidence>
<accession>A0A6L4WP09</accession>
<keyword evidence="4" id="KW-0812">Transmembrane</keyword>
<keyword evidence="8" id="KW-1185">Reference proteome</keyword>
<dbReference type="SUPFAM" id="SSF46565">
    <property type="entry name" value="Chaperone J-domain"/>
    <property type="match status" value="1"/>
</dbReference>
<feature type="domain" description="J" evidence="5">
    <location>
        <begin position="207"/>
        <end position="271"/>
    </location>
</feature>
<dbReference type="GO" id="GO:0051787">
    <property type="term" value="F:misfolded protein binding"/>
    <property type="evidence" value="ECO:0007669"/>
    <property type="project" value="TreeGrafter"/>
</dbReference>
<dbReference type="GO" id="GO:0051087">
    <property type="term" value="F:protein-folding chaperone binding"/>
    <property type="evidence" value="ECO:0007669"/>
    <property type="project" value="TreeGrafter"/>
</dbReference>
<evidence type="ECO:0000313" key="7">
    <source>
        <dbReference type="EMBL" id="KAB7890973.1"/>
    </source>
</evidence>
<dbReference type="InterPro" id="IPR036869">
    <property type="entry name" value="J_dom_sf"/>
</dbReference>
<dbReference type="Pfam" id="PF05099">
    <property type="entry name" value="TerB"/>
    <property type="match status" value="1"/>
</dbReference>
<dbReference type="GO" id="GO:0034975">
    <property type="term" value="P:protein folding in endoplasmic reticulum"/>
    <property type="evidence" value="ECO:0007669"/>
    <property type="project" value="TreeGrafter"/>
</dbReference>
<dbReference type="EMBL" id="WFKJ01000020">
    <property type="protein sequence ID" value="KAB7890973.1"/>
    <property type="molecule type" value="Genomic_DNA"/>
</dbReference>
<dbReference type="CDD" id="cd06257">
    <property type="entry name" value="DnaJ"/>
    <property type="match status" value="1"/>
</dbReference>
<dbReference type="InterPro" id="IPR029024">
    <property type="entry name" value="TerB-like"/>
</dbReference>
<proteinExistence type="predicted"/>
<keyword evidence="4" id="KW-1133">Transmembrane helix</keyword>
<dbReference type="PANTHER" id="PTHR44140">
    <property type="entry name" value="LD25575P"/>
    <property type="match status" value="1"/>
</dbReference>
<sequence length="271" mass="31516">MGEIMNLKKWIFIAILLTILYYTFVVNFVITLSIIATLYVAFRLYKFNTRRKLNKLSASKELFQESELGLFIALVAKVAKADGRVQELEAQLIGMMFDDIAKVFDEKEKTRAIMKEIFNEEKEKDGDTKEIAQALNKLLGRSILKRKQFVTFLIQLAFVDNGISSDEEKVLREITKELNISDAQYDTIINNFENRMKNKQQTMTPKEAYEILGVKESDDMNTIKKTYRKLIRQYHPDIISSQDKGESYMEEATAKTQEINQAYQVIKDEKK</sequence>
<evidence type="ECO:0000313" key="9">
    <source>
        <dbReference type="Proteomes" id="UP000472839"/>
    </source>
</evidence>
<comment type="subcellular location">
    <subcellularLocation>
        <location evidence="1">Endoplasmic reticulum</location>
    </subcellularLocation>
</comment>
<dbReference type="Proteomes" id="UP000472839">
    <property type="component" value="Unassembled WGS sequence"/>
</dbReference>
<dbReference type="CDD" id="cd07316">
    <property type="entry name" value="terB_like_DjlA"/>
    <property type="match status" value="1"/>
</dbReference>
<protein>
    <submittedName>
        <fullName evidence="6">DnaJ domain-containing protein</fullName>
    </submittedName>
</protein>
<dbReference type="PRINTS" id="PR00625">
    <property type="entry name" value="JDOMAIN"/>
</dbReference>